<dbReference type="SUPFAM" id="SSF75005">
    <property type="entry name" value="Arabinanase/levansucrase/invertase"/>
    <property type="match status" value="1"/>
</dbReference>
<dbReference type="InterPro" id="IPR013148">
    <property type="entry name" value="Glyco_hydro_32_N"/>
</dbReference>
<protein>
    <recommendedName>
        <fullName evidence="4 8">Sucrose-6-phosphate hydrolase</fullName>
        <ecNumber evidence="3 8">3.2.1.26</ecNumber>
    </recommendedName>
    <alternativeName>
        <fullName evidence="7 9">Invertase</fullName>
    </alternativeName>
</protein>
<dbReference type="EMBL" id="JACHHJ010000002">
    <property type="protein sequence ID" value="MBB6450011.1"/>
    <property type="molecule type" value="Genomic_DNA"/>
</dbReference>
<comment type="catalytic activity">
    <reaction evidence="8">
        <text>Hydrolysis of terminal non-reducing beta-D-fructofuranoside residues in beta-D-fructofuranosides.</text>
        <dbReference type="EC" id="3.2.1.26"/>
    </reaction>
</comment>
<feature type="domain" description="Glycosyl hydrolase family 32 N-terminal" evidence="10">
    <location>
        <begin position="37"/>
        <end position="338"/>
    </location>
</feature>
<dbReference type="SUPFAM" id="SSF49899">
    <property type="entry name" value="Concanavalin A-like lectins/glucanases"/>
    <property type="match status" value="1"/>
</dbReference>
<gene>
    <name evidence="12" type="ORF">HNR44_001989</name>
</gene>
<keyword evidence="9" id="KW-0963">Cytoplasm</keyword>
<proteinExistence type="inferred from homology"/>
<feature type="domain" description="Glycosyl hydrolase family 32 C-terminal" evidence="11">
    <location>
        <begin position="341"/>
        <end position="484"/>
    </location>
</feature>
<dbReference type="Pfam" id="PF00251">
    <property type="entry name" value="Glyco_hydro_32N"/>
    <property type="match status" value="1"/>
</dbReference>
<accession>A0A841PUM9</accession>
<dbReference type="PROSITE" id="PS00609">
    <property type="entry name" value="GLYCOSYL_HYDROL_F32"/>
    <property type="match status" value="1"/>
</dbReference>
<dbReference type="Gene3D" id="2.115.10.20">
    <property type="entry name" value="Glycosyl hydrolase domain, family 43"/>
    <property type="match status" value="1"/>
</dbReference>
<dbReference type="NCBIfam" id="TIGR01322">
    <property type="entry name" value="scrB_fam"/>
    <property type="match status" value="1"/>
</dbReference>
<evidence type="ECO:0000256" key="5">
    <source>
        <dbReference type="ARBA" id="ARBA00022801"/>
    </source>
</evidence>
<dbReference type="GO" id="GO:0004564">
    <property type="term" value="F:beta-fructofuranosidase activity"/>
    <property type="evidence" value="ECO:0007669"/>
    <property type="project" value="UniProtKB-EC"/>
</dbReference>
<comment type="function">
    <text evidence="9">Enables the bacterium to metabolize sucrose as a sole carbon source.</text>
</comment>
<comment type="subcellular location">
    <subcellularLocation>
        <location evidence="9">Cytoplasm</location>
    </subcellularLocation>
</comment>
<dbReference type="PANTHER" id="PTHR43101">
    <property type="entry name" value="BETA-FRUCTOSIDASE"/>
    <property type="match status" value="1"/>
</dbReference>
<dbReference type="GO" id="GO:0005737">
    <property type="term" value="C:cytoplasm"/>
    <property type="evidence" value="ECO:0007669"/>
    <property type="project" value="UniProtKB-SubCell"/>
</dbReference>
<sequence length="490" mass="57465">MEWTRGQRYRRLSEMTLQEQRNLQHTVEHSPWRQTFHVQPPMGLLNDPNGFCFYNGKFHLFYQWFPFGAVHGMKHWYHTTSDDLVHWENQGLAIEPREWFESHGAFSGSGIVHEESLHLLYTGNTRNKHWERHAYQCLAVMNSHHQIQKHADPIIEGPPKGYTHHFRDPKVWQDEDSYHLVIGAQRENRTGCVLLYHSPDLYHWELIGEVKTRYNDFGFMWECPDYFELGGKGLLLFSPQGLEPEGYHYQNIYQSGYFIGNPLNLTDGSFEHEDFEELDAGFEFYAQQTTLTPDGRRILIGWMGLPEIHYPTDRYQWAHCLTIPRELAIKNGKLYQQPVHEMEKLRKTKKSVADTIESTTKAYEEIKGVCYELKIEMNIQTASTCGVKLRSGDEEETVLYYDHKNKEIVLDREKSGERFAEEYGTKRIKPLNCTCLTLHIFVDVSSIEIFVNHGLYVFTTRIFPSKESQGIEFFAENGGVDLEAVQWDYE</sequence>
<evidence type="ECO:0000256" key="6">
    <source>
        <dbReference type="ARBA" id="ARBA00023295"/>
    </source>
</evidence>
<evidence type="ECO:0000256" key="2">
    <source>
        <dbReference type="ARBA" id="ARBA00009902"/>
    </source>
</evidence>
<evidence type="ECO:0000259" key="10">
    <source>
        <dbReference type="Pfam" id="PF00251"/>
    </source>
</evidence>
<comment type="similarity">
    <text evidence="2 8">Belongs to the glycosyl hydrolase 32 family.</text>
</comment>
<evidence type="ECO:0000313" key="13">
    <source>
        <dbReference type="Proteomes" id="UP000568839"/>
    </source>
</evidence>
<evidence type="ECO:0000256" key="8">
    <source>
        <dbReference type="RuleBase" id="RU362110"/>
    </source>
</evidence>
<evidence type="ECO:0000259" key="11">
    <source>
        <dbReference type="Pfam" id="PF08244"/>
    </source>
</evidence>
<reference evidence="12 13" key="1">
    <citation type="submission" date="2020-08" db="EMBL/GenBank/DDBJ databases">
        <title>Genomic Encyclopedia of Type Strains, Phase IV (KMG-IV): sequencing the most valuable type-strain genomes for metagenomic binning, comparative biology and taxonomic classification.</title>
        <authorList>
            <person name="Goeker M."/>
        </authorList>
    </citation>
    <scope>NUCLEOTIDE SEQUENCE [LARGE SCALE GENOMIC DNA]</scope>
    <source>
        <strain evidence="12 13">DSM 21769</strain>
    </source>
</reference>
<keyword evidence="5 8" id="KW-0378">Hydrolase</keyword>
<dbReference type="UniPathway" id="UPA00238"/>
<dbReference type="InterPro" id="IPR013320">
    <property type="entry name" value="ConA-like_dom_sf"/>
</dbReference>
<evidence type="ECO:0000256" key="9">
    <source>
        <dbReference type="RuleBase" id="RU365015"/>
    </source>
</evidence>
<organism evidence="12 13">
    <name type="scientific">Geomicrobium halophilum</name>
    <dbReference type="NCBI Taxonomy" id="549000"/>
    <lineage>
        <taxon>Bacteria</taxon>
        <taxon>Bacillati</taxon>
        <taxon>Bacillota</taxon>
        <taxon>Bacilli</taxon>
        <taxon>Bacillales</taxon>
        <taxon>Geomicrobium</taxon>
    </lineage>
</organism>
<comment type="pathway">
    <text evidence="1 9">Glycan biosynthesis; sucrose metabolism.</text>
</comment>
<dbReference type="EC" id="3.2.1.26" evidence="3 8"/>
<dbReference type="Gene3D" id="2.60.120.560">
    <property type="entry name" value="Exo-inulinase, domain 1"/>
    <property type="match status" value="1"/>
</dbReference>
<dbReference type="InterPro" id="IPR018053">
    <property type="entry name" value="Glyco_hydro_32_AS"/>
</dbReference>
<keyword evidence="9" id="KW-0119">Carbohydrate metabolism</keyword>
<evidence type="ECO:0000313" key="12">
    <source>
        <dbReference type="EMBL" id="MBB6450011.1"/>
    </source>
</evidence>
<evidence type="ECO:0000256" key="1">
    <source>
        <dbReference type="ARBA" id="ARBA00004914"/>
    </source>
</evidence>
<dbReference type="RefSeq" id="WP_184403938.1">
    <property type="nucleotide sequence ID" value="NZ_JACHHJ010000002.1"/>
</dbReference>
<dbReference type="Pfam" id="PF08244">
    <property type="entry name" value="Glyco_hydro_32C"/>
    <property type="match status" value="1"/>
</dbReference>
<dbReference type="AlphaFoldDB" id="A0A841PUM9"/>
<dbReference type="InterPro" id="IPR006232">
    <property type="entry name" value="Suc6P_hydrolase"/>
</dbReference>
<dbReference type="SMART" id="SM00640">
    <property type="entry name" value="Glyco_32"/>
    <property type="match status" value="1"/>
</dbReference>
<comment type="caution">
    <text evidence="12">The sequence shown here is derived from an EMBL/GenBank/DDBJ whole genome shotgun (WGS) entry which is preliminary data.</text>
</comment>
<dbReference type="GO" id="GO:0005985">
    <property type="term" value="P:sucrose metabolic process"/>
    <property type="evidence" value="ECO:0007669"/>
    <property type="project" value="UniProtKB-UniPathway"/>
</dbReference>
<dbReference type="InterPro" id="IPR013189">
    <property type="entry name" value="Glyco_hydro_32_C"/>
</dbReference>
<dbReference type="InterPro" id="IPR051214">
    <property type="entry name" value="GH32_Enzymes"/>
</dbReference>
<keyword evidence="6 8" id="KW-0326">Glycosidase</keyword>
<dbReference type="InterPro" id="IPR001362">
    <property type="entry name" value="Glyco_hydro_32"/>
</dbReference>
<evidence type="ECO:0000256" key="3">
    <source>
        <dbReference type="ARBA" id="ARBA00012758"/>
    </source>
</evidence>
<dbReference type="PANTHER" id="PTHR43101:SF1">
    <property type="entry name" value="BETA-FRUCTOSIDASE"/>
    <property type="match status" value="1"/>
</dbReference>
<dbReference type="Proteomes" id="UP000568839">
    <property type="component" value="Unassembled WGS sequence"/>
</dbReference>
<name>A0A841PUM9_9BACL</name>
<evidence type="ECO:0000256" key="7">
    <source>
        <dbReference type="ARBA" id="ARBA00033367"/>
    </source>
</evidence>
<dbReference type="InterPro" id="IPR023296">
    <property type="entry name" value="Glyco_hydro_beta-prop_sf"/>
</dbReference>
<evidence type="ECO:0000256" key="4">
    <source>
        <dbReference type="ARBA" id="ARBA00019623"/>
    </source>
</evidence>
<dbReference type="CDD" id="cd18623">
    <property type="entry name" value="GH32_ScrB-like"/>
    <property type="match status" value="1"/>
</dbReference>
<keyword evidence="13" id="KW-1185">Reference proteome</keyword>